<accession>A0A3Q2YQT9</accession>
<evidence type="ECO:0000313" key="2">
    <source>
        <dbReference type="Proteomes" id="UP000264820"/>
    </source>
</evidence>
<evidence type="ECO:0000313" key="1">
    <source>
        <dbReference type="Ensembl" id="ENSHCOP00000015812.1"/>
    </source>
</evidence>
<reference evidence="1" key="1">
    <citation type="submission" date="2025-08" db="UniProtKB">
        <authorList>
            <consortium name="Ensembl"/>
        </authorList>
    </citation>
    <scope>IDENTIFICATION</scope>
</reference>
<organism evidence="1 2">
    <name type="scientific">Hippocampus comes</name>
    <name type="common">Tiger tail seahorse</name>
    <dbReference type="NCBI Taxonomy" id="109280"/>
    <lineage>
        <taxon>Eukaryota</taxon>
        <taxon>Metazoa</taxon>
        <taxon>Chordata</taxon>
        <taxon>Craniata</taxon>
        <taxon>Vertebrata</taxon>
        <taxon>Euteleostomi</taxon>
        <taxon>Actinopterygii</taxon>
        <taxon>Neopterygii</taxon>
        <taxon>Teleostei</taxon>
        <taxon>Neoteleostei</taxon>
        <taxon>Acanthomorphata</taxon>
        <taxon>Syngnathiaria</taxon>
        <taxon>Syngnathiformes</taxon>
        <taxon>Syngnathoidei</taxon>
        <taxon>Syngnathidae</taxon>
        <taxon>Hippocampus</taxon>
    </lineage>
</organism>
<sequence length="78" mass="8941">MVKSCCAIGCTNRQGCKPKLTFSNNRKDQQSSKYLRNSSMLKGRGLKLWKSDLTFRLSKTLSSTRCTSRISYLEETRI</sequence>
<name>A0A3Q2YQT9_HIPCM</name>
<evidence type="ECO:0008006" key="3">
    <source>
        <dbReference type="Google" id="ProtNLM"/>
    </source>
</evidence>
<dbReference type="Proteomes" id="UP000264820">
    <property type="component" value="Unplaced"/>
</dbReference>
<reference evidence="1" key="2">
    <citation type="submission" date="2025-09" db="UniProtKB">
        <authorList>
            <consortium name="Ensembl"/>
        </authorList>
    </citation>
    <scope>IDENTIFICATION</scope>
</reference>
<dbReference type="Ensembl" id="ENSHCOT00000028218.1">
    <property type="protein sequence ID" value="ENSHCOP00000015812.1"/>
    <property type="gene ID" value="ENSHCOG00000019488.1"/>
</dbReference>
<keyword evidence="2" id="KW-1185">Reference proteome</keyword>
<proteinExistence type="predicted"/>
<dbReference type="AlphaFoldDB" id="A0A3Q2YQT9"/>
<protein>
    <recommendedName>
        <fullName evidence="3">THAP-type domain-containing protein</fullName>
    </recommendedName>
</protein>